<keyword evidence="2" id="KW-0815">Transposition</keyword>
<dbReference type="GO" id="GO:0003887">
    <property type="term" value="F:DNA-directed DNA polymerase activity"/>
    <property type="evidence" value="ECO:0007669"/>
    <property type="project" value="UniProtKB-KW"/>
</dbReference>
<evidence type="ECO:0000313" key="23">
    <source>
        <dbReference type="EMBL" id="OBZ71294.1"/>
    </source>
</evidence>
<keyword evidence="12" id="KW-0460">Magnesium</keyword>
<evidence type="ECO:0000256" key="2">
    <source>
        <dbReference type="ARBA" id="ARBA00022578"/>
    </source>
</evidence>
<feature type="compositionally biased region" description="Basic and acidic residues" evidence="21">
    <location>
        <begin position="260"/>
        <end position="281"/>
    </location>
</feature>
<evidence type="ECO:0000256" key="8">
    <source>
        <dbReference type="ARBA" id="ARBA00022741"/>
    </source>
</evidence>
<dbReference type="GO" id="GO:0005634">
    <property type="term" value="C:nucleus"/>
    <property type="evidence" value="ECO:0007669"/>
    <property type="project" value="UniProtKB-ARBA"/>
</dbReference>
<dbReference type="Pfam" id="PF13976">
    <property type="entry name" value="gag_pre-integrs"/>
    <property type="match status" value="1"/>
</dbReference>
<dbReference type="GO" id="GO:0032196">
    <property type="term" value="P:transposition"/>
    <property type="evidence" value="ECO:0007669"/>
    <property type="project" value="UniProtKB-KW"/>
</dbReference>
<dbReference type="PANTHER" id="PTHR42648">
    <property type="entry name" value="TRANSPOSASE, PUTATIVE-RELATED"/>
    <property type="match status" value="1"/>
</dbReference>
<dbReference type="GO" id="GO:0015074">
    <property type="term" value="P:DNA integration"/>
    <property type="evidence" value="ECO:0007669"/>
    <property type="project" value="UniProtKB-KW"/>
</dbReference>
<accession>A0A1C7M8C6</accession>
<dbReference type="GO" id="GO:0005524">
    <property type="term" value="F:ATP binding"/>
    <property type="evidence" value="ECO:0007669"/>
    <property type="project" value="UniProtKB-KW"/>
</dbReference>
<dbReference type="GO" id="GO:0003723">
    <property type="term" value="F:RNA binding"/>
    <property type="evidence" value="ECO:0007669"/>
    <property type="project" value="UniProtKB-KW"/>
</dbReference>
<evidence type="ECO:0000256" key="16">
    <source>
        <dbReference type="ARBA" id="ARBA00022932"/>
    </source>
</evidence>
<keyword evidence="16" id="KW-0808">Transferase</keyword>
<dbReference type="InterPro" id="IPR001584">
    <property type="entry name" value="Integrase_cat-core"/>
</dbReference>
<evidence type="ECO:0000256" key="21">
    <source>
        <dbReference type="SAM" id="MobiDB-lite"/>
    </source>
</evidence>
<evidence type="ECO:0000256" key="4">
    <source>
        <dbReference type="ARBA" id="ARBA00022670"/>
    </source>
</evidence>
<feature type="region of interest" description="Disordered" evidence="21">
    <location>
        <begin position="750"/>
        <end position="769"/>
    </location>
</feature>
<evidence type="ECO:0000256" key="12">
    <source>
        <dbReference type="ARBA" id="ARBA00022842"/>
    </source>
</evidence>
<dbReference type="AlphaFoldDB" id="A0A1C7M8C6"/>
<reference evidence="23 24" key="1">
    <citation type="submission" date="2016-03" db="EMBL/GenBank/DDBJ databases">
        <title>Whole genome sequencing of Grifola frondosa 9006-11.</title>
        <authorList>
            <person name="Min B."/>
            <person name="Park H."/>
            <person name="Kim J.-G."/>
            <person name="Cho H."/>
            <person name="Oh Y.-L."/>
            <person name="Kong W.-S."/>
            <person name="Choi I.-G."/>
        </authorList>
    </citation>
    <scope>NUCLEOTIDE SEQUENCE [LARGE SCALE GENOMIC DNA]</scope>
    <source>
        <strain evidence="23 24">9006-11</strain>
    </source>
</reference>
<evidence type="ECO:0000256" key="15">
    <source>
        <dbReference type="ARBA" id="ARBA00022918"/>
    </source>
</evidence>
<evidence type="ECO:0000256" key="5">
    <source>
        <dbReference type="ARBA" id="ARBA00022695"/>
    </source>
</evidence>
<dbReference type="GO" id="GO:0046872">
    <property type="term" value="F:metal ion binding"/>
    <property type="evidence" value="ECO:0007669"/>
    <property type="project" value="UniProtKB-KW"/>
</dbReference>
<keyword evidence="6" id="KW-0540">Nuclease</keyword>
<organism evidence="23 24">
    <name type="scientific">Grifola frondosa</name>
    <name type="common">Maitake</name>
    <name type="synonym">Polyporus frondosus</name>
    <dbReference type="NCBI Taxonomy" id="5627"/>
    <lineage>
        <taxon>Eukaryota</taxon>
        <taxon>Fungi</taxon>
        <taxon>Dikarya</taxon>
        <taxon>Basidiomycota</taxon>
        <taxon>Agaricomycotina</taxon>
        <taxon>Agaricomycetes</taxon>
        <taxon>Polyporales</taxon>
        <taxon>Grifolaceae</taxon>
        <taxon>Grifola</taxon>
    </lineage>
</organism>
<keyword evidence="7" id="KW-0479">Metal-binding</keyword>
<sequence length="787" mass="86730">MTDPKTAPPTAPTATTAASTTHAHQSSRLFDVTHLKDDGSNFQTWKYRIMKILDQRGLWDIASGAEKDPGVGDVTLQASWVNRDKEALIQITLTLDDEPLSGVIHVSHAAEAWDKLNARYEGKGKQTIAYLIGELFRDTLSDDSPLEPQLNAMVHKSHILTSLGQKLDDSLIAIAMVISLPSSYSTLRTILMSTQDKLSSDNVVTQVLNEEKSRRDASPQSAFFTKTSGTKQKAKSGKFKSDGKGAKKCSYCKNKGHTKDECRKRKADTASKEDPPKEKSGDLAAKVTTVRDSDDESIQLFVAEALHKRKTMLMRWIVDSGASSPMSSQRDWFIHYTSLSSPKRVWLGDERFILAVGIGQISATVHLDDGKTRTVIIPGVYHVPDLNGNLLSVSHLTRRGYSVNFGDAGCRILSPTGELAAVAREAEGLYILKVSPRIPEQTYIAELDYGLEDSMDPGPTPPITALVAKATESKADLATWHRRLGHISVDSVIKMVRKGMVKGMSIVGSLTKPKTVCKPCLEGKQHRNPIPKLSEVEYPEVNFRTHSDLCGPMQTTARGGYRYFCTFVEGYSGNVTVKLLKSKDDEVVQFVAYARRSKLETGKPLKILRTDGGGEYVNKKLEAICIVEGIHHEQTNAYTPQENGKAERMNRTLMEMARTLLKESGLPNSYWGDAVLYAAYIVNRTPSSAVKPGPMSHLTRPTQATNPPSHTFVHSAARLTSMYRMKSDANSMRNHSSASSLDMQQIKRRTGSYIAPQARSSSRETSYSMRALPLSRTGYPSASILSS</sequence>
<dbReference type="EMBL" id="LUGG01000011">
    <property type="protein sequence ID" value="OBZ71294.1"/>
    <property type="molecule type" value="Genomic_DNA"/>
</dbReference>
<dbReference type="SUPFAM" id="SSF53098">
    <property type="entry name" value="Ribonuclease H-like"/>
    <property type="match status" value="1"/>
</dbReference>
<comment type="function">
    <text evidence="1">The aspartyl protease (PR) mediates the proteolytic cleavages of the Gag and Gag-Pol polyproteins after assembly of the VLP.</text>
</comment>
<dbReference type="Pfam" id="PF22936">
    <property type="entry name" value="Pol_BBD"/>
    <property type="match status" value="1"/>
</dbReference>
<evidence type="ECO:0000256" key="13">
    <source>
        <dbReference type="ARBA" id="ARBA00022884"/>
    </source>
</evidence>
<keyword evidence="15" id="KW-0695">RNA-directed DNA polymerase</keyword>
<keyword evidence="3" id="KW-1188">Viral release from host cell</keyword>
<evidence type="ECO:0000256" key="9">
    <source>
        <dbReference type="ARBA" id="ARBA00022759"/>
    </source>
</evidence>
<protein>
    <submittedName>
        <fullName evidence="23">Retrovirus-related Pol polyprotein from transposon TNT 1-94</fullName>
    </submittedName>
</protein>
<dbReference type="InterPro" id="IPR025724">
    <property type="entry name" value="GAG-pre-integrase_dom"/>
</dbReference>
<evidence type="ECO:0000256" key="10">
    <source>
        <dbReference type="ARBA" id="ARBA00022801"/>
    </source>
</evidence>
<keyword evidence="8" id="KW-0547">Nucleotide-binding</keyword>
<evidence type="ECO:0000256" key="18">
    <source>
        <dbReference type="ARBA" id="ARBA00023172"/>
    </source>
</evidence>
<feature type="region of interest" description="Disordered" evidence="21">
    <location>
        <begin position="209"/>
        <end position="246"/>
    </location>
</feature>
<dbReference type="Proteomes" id="UP000092993">
    <property type="component" value="Unassembled WGS sequence"/>
</dbReference>
<dbReference type="GO" id="GO:0006508">
    <property type="term" value="P:proteolysis"/>
    <property type="evidence" value="ECO:0007669"/>
    <property type="project" value="UniProtKB-KW"/>
</dbReference>
<dbReference type="STRING" id="5627.A0A1C7M8C6"/>
<keyword evidence="17" id="KW-0917">Virion maturation</keyword>
<dbReference type="InterPro" id="IPR054722">
    <property type="entry name" value="PolX-like_BBD"/>
</dbReference>
<dbReference type="InterPro" id="IPR012337">
    <property type="entry name" value="RNaseH-like_sf"/>
</dbReference>
<feature type="compositionally biased region" description="Low complexity" evidence="21">
    <location>
        <begin position="12"/>
        <end position="23"/>
    </location>
</feature>
<keyword evidence="14" id="KW-0229">DNA integration</keyword>
<proteinExistence type="predicted"/>
<evidence type="ECO:0000256" key="11">
    <source>
        <dbReference type="ARBA" id="ARBA00022840"/>
    </source>
</evidence>
<feature type="compositionally biased region" description="Polar residues" evidence="21">
    <location>
        <begin position="218"/>
        <end position="231"/>
    </location>
</feature>
<evidence type="ECO:0000313" key="24">
    <source>
        <dbReference type="Proteomes" id="UP000092993"/>
    </source>
</evidence>
<dbReference type="OrthoDB" id="7691805at2759"/>
<evidence type="ECO:0000256" key="6">
    <source>
        <dbReference type="ARBA" id="ARBA00022722"/>
    </source>
</evidence>
<keyword evidence="4" id="KW-0645">Protease</keyword>
<dbReference type="Pfam" id="PF14223">
    <property type="entry name" value="Retrotran_gag_2"/>
    <property type="match status" value="1"/>
</dbReference>
<keyword evidence="11" id="KW-0067">ATP-binding</keyword>
<feature type="region of interest" description="Disordered" evidence="21">
    <location>
        <begin position="690"/>
        <end position="710"/>
    </location>
</feature>
<feature type="compositionally biased region" description="Polar residues" evidence="21">
    <location>
        <begin position="699"/>
        <end position="709"/>
    </location>
</feature>
<keyword evidence="18" id="KW-0233">DNA recombination</keyword>
<keyword evidence="24" id="KW-1185">Reference proteome</keyword>
<keyword evidence="16" id="KW-0239">DNA-directed DNA polymerase</keyword>
<feature type="region of interest" description="Disordered" evidence="21">
    <location>
        <begin position="260"/>
        <end position="283"/>
    </location>
</feature>
<dbReference type="GO" id="GO:0004519">
    <property type="term" value="F:endonuclease activity"/>
    <property type="evidence" value="ECO:0007669"/>
    <property type="project" value="UniProtKB-KW"/>
</dbReference>
<evidence type="ECO:0000256" key="17">
    <source>
        <dbReference type="ARBA" id="ARBA00023113"/>
    </source>
</evidence>
<feature type="region of interest" description="Disordered" evidence="21">
    <location>
        <begin position="1"/>
        <end position="23"/>
    </location>
</feature>
<keyword evidence="10" id="KW-0378">Hydrolase</keyword>
<evidence type="ECO:0000256" key="20">
    <source>
        <dbReference type="ARBA" id="ARBA00049244"/>
    </source>
</evidence>
<comment type="catalytic activity">
    <reaction evidence="19">
        <text>DNA(n) + a 2'-deoxyribonucleoside 5'-triphosphate = DNA(n+1) + diphosphate</text>
        <dbReference type="Rhea" id="RHEA:22508"/>
        <dbReference type="Rhea" id="RHEA-COMP:17339"/>
        <dbReference type="Rhea" id="RHEA-COMP:17340"/>
        <dbReference type="ChEBI" id="CHEBI:33019"/>
        <dbReference type="ChEBI" id="CHEBI:61560"/>
        <dbReference type="ChEBI" id="CHEBI:173112"/>
        <dbReference type="EC" id="2.7.7.49"/>
    </reaction>
</comment>
<keyword evidence="9" id="KW-0255">Endonuclease</keyword>
<dbReference type="GO" id="GO:0008233">
    <property type="term" value="F:peptidase activity"/>
    <property type="evidence" value="ECO:0007669"/>
    <property type="project" value="UniProtKB-KW"/>
</dbReference>
<evidence type="ECO:0000256" key="3">
    <source>
        <dbReference type="ARBA" id="ARBA00022612"/>
    </source>
</evidence>
<dbReference type="GO" id="GO:0003964">
    <property type="term" value="F:RNA-directed DNA polymerase activity"/>
    <property type="evidence" value="ECO:0007669"/>
    <property type="project" value="UniProtKB-KW"/>
</dbReference>
<dbReference type="GO" id="GO:0006310">
    <property type="term" value="P:DNA recombination"/>
    <property type="evidence" value="ECO:0007669"/>
    <property type="project" value="UniProtKB-KW"/>
</dbReference>
<dbReference type="OMA" id="RRSEHAI"/>
<keyword evidence="5" id="KW-0548">Nucleotidyltransferase</keyword>
<comment type="caution">
    <text evidence="23">The sequence shown here is derived from an EMBL/GenBank/DDBJ whole genome shotgun (WGS) entry which is preliminary data.</text>
</comment>
<name>A0A1C7M8C6_GRIFR</name>
<keyword evidence="13" id="KW-0694">RNA-binding</keyword>
<feature type="compositionally biased region" description="Pro residues" evidence="21">
    <location>
        <begin position="1"/>
        <end position="11"/>
    </location>
</feature>
<evidence type="ECO:0000259" key="22">
    <source>
        <dbReference type="PROSITE" id="PS50994"/>
    </source>
</evidence>
<dbReference type="InterPro" id="IPR036397">
    <property type="entry name" value="RNaseH_sf"/>
</dbReference>
<comment type="catalytic activity">
    <reaction evidence="20">
        <text>DNA(n) + a 2'-deoxyribonucleoside 5'-triphosphate = DNA(n+1) + diphosphate</text>
        <dbReference type="Rhea" id="RHEA:22508"/>
        <dbReference type="Rhea" id="RHEA-COMP:17339"/>
        <dbReference type="Rhea" id="RHEA-COMP:17340"/>
        <dbReference type="ChEBI" id="CHEBI:33019"/>
        <dbReference type="ChEBI" id="CHEBI:61560"/>
        <dbReference type="ChEBI" id="CHEBI:173112"/>
        <dbReference type="EC" id="2.7.7.7"/>
    </reaction>
</comment>
<dbReference type="InterPro" id="IPR039537">
    <property type="entry name" value="Retrotran_Ty1/copia-like"/>
</dbReference>
<evidence type="ECO:0000256" key="1">
    <source>
        <dbReference type="ARBA" id="ARBA00002180"/>
    </source>
</evidence>
<evidence type="ECO:0000256" key="7">
    <source>
        <dbReference type="ARBA" id="ARBA00022723"/>
    </source>
</evidence>
<feature type="compositionally biased region" description="Polar residues" evidence="21">
    <location>
        <begin position="758"/>
        <end position="768"/>
    </location>
</feature>
<dbReference type="Gene3D" id="3.30.420.10">
    <property type="entry name" value="Ribonuclease H-like superfamily/Ribonuclease H"/>
    <property type="match status" value="1"/>
</dbReference>
<evidence type="ECO:0000256" key="14">
    <source>
        <dbReference type="ARBA" id="ARBA00022908"/>
    </source>
</evidence>
<feature type="domain" description="Integrase catalytic" evidence="22">
    <location>
        <begin position="535"/>
        <end position="702"/>
    </location>
</feature>
<evidence type="ECO:0000256" key="19">
    <source>
        <dbReference type="ARBA" id="ARBA00048173"/>
    </source>
</evidence>
<gene>
    <name evidence="23" type="primary">POLX_6</name>
    <name evidence="23" type="ORF">A0H81_08733</name>
</gene>
<dbReference type="PANTHER" id="PTHR42648:SF11">
    <property type="entry name" value="TRANSPOSON TY4-P GAG-POL POLYPROTEIN"/>
    <property type="match status" value="1"/>
</dbReference>
<dbReference type="PROSITE" id="PS50994">
    <property type="entry name" value="INTEGRASE"/>
    <property type="match status" value="1"/>
</dbReference>